<accession>L7L7L2</accession>
<comment type="similarity">
    <text evidence="1">Belongs to the peptidase S51 family.</text>
</comment>
<dbReference type="AlphaFoldDB" id="L7L7L2"/>
<dbReference type="eggNOG" id="COG3340">
    <property type="taxonomic scope" value="Bacteria"/>
</dbReference>
<sequence length="214" mass="23243">MDLLLLSWGADALPEFLSRQVGKEPAETVVGVLDDASIPFGDRGFVVYERERLTGFGYRVRTLRARDFTDAAQFAAALDRLDAVYVCAGETFVLLESLDQHGLRRVLAQKVRAGLPYVGLSAGAVIAGPSAEPVSLMDDAALAPGLTDHRGLGLIDTVPIPHADGRIPGYPPALIDTVRRRYQDRYRLTFLDDDQALLVRGAAQRIVSSPDRLG</sequence>
<evidence type="ECO:0000256" key="1">
    <source>
        <dbReference type="ARBA" id="ARBA00006534"/>
    </source>
</evidence>
<dbReference type="RefSeq" id="WP_005937547.1">
    <property type="nucleotide sequence ID" value="NZ_ATVK01000045.1"/>
</dbReference>
<dbReference type="Pfam" id="PF03575">
    <property type="entry name" value="Peptidase_S51"/>
    <property type="match status" value="1"/>
</dbReference>
<dbReference type="SUPFAM" id="SSF52317">
    <property type="entry name" value="Class I glutamine amidotransferase-like"/>
    <property type="match status" value="1"/>
</dbReference>
<dbReference type="InterPro" id="IPR029062">
    <property type="entry name" value="Class_I_gatase-like"/>
</dbReference>
<dbReference type="Proteomes" id="UP000053405">
    <property type="component" value="Unassembled WGS sequence"/>
</dbReference>
<dbReference type="PANTHER" id="PTHR20842:SF0">
    <property type="entry name" value="ALPHA-ASPARTYL DIPEPTIDASE"/>
    <property type="match status" value="1"/>
</dbReference>
<protein>
    <recommendedName>
        <fullName evidence="7">Peptidase S51 family protein</fullName>
    </recommendedName>
</protein>
<evidence type="ECO:0000256" key="4">
    <source>
        <dbReference type="ARBA" id="ARBA00022825"/>
    </source>
</evidence>
<keyword evidence="4" id="KW-0720">Serine protease</keyword>
<dbReference type="EMBL" id="BANT01000012">
    <property type="protein sequence ID" value="GAC56751.1"/>
    <property type="molecule type" value="Genomic_DNA"/>
</dbReference>
<dbReference type="GO" id="GO:0006508">
    <property type="term" value="P:proteolysis"/>
    <property type="evidence" value="ECO:0007669"/>
    <property type="project" value="UniProtKB-KW"/>
</dbReference>
<keyword evidence="3" id="KW-0378">Hydrolase</keyword>
<evidence type="ECO:0008006" key="7">
    <source>
        <dbReference type="Google" id="ProtNLM"/>
    </source>
</evidence>
<evidence type="ECO:0000256" key="2">
    <source>
        <dbReference type="ARBA" id="ARBA00022670"/>
    </source>
</evidence>
<name>L7L7L2_9ACTN</name>
<keyword evidence="2" id="KW-0645">Protease</keyword>
<dbReference type="STRING" id="1121927.GOHSU_12_01410"/>
<evidence type="ECO:0000256" key="3">
    <source>
        <dbReference type="ARBA" id="ARBA00022801"/>
    </source>
</evidence>
<dbReference type="PANTHER" id="PTHR20842">
    <property type="entry name" value="PROTEASE S51 ALPHA-ASPARTYL DIPEPTIDASE"/>
    <property type="match status" value="1"/>
</dbReference>
<dbReference type="GO" id="GO:0008236">
    <property type="term" value="F:serine-type peptidase activity"/>
    <property type="evidence" value="ECO:0007669"/>
    <property type="project" value="UniProtKB-KW"/>
</dbReference>
<reference evidence="5 6" key="1">
    <citation type="submission" date="2012-12" db="EMBL/GenBank/DDBJ databases">
        <title>Whole genome shotgun sequence of Gordonia hirsuta NBRC 16056.</title>
        <authorList>
            <person name="Isaki-Nakamura S."/>
            <person name="Hosoyama A."/>
            <person name="Tsuchikane K."/>
            <person name="Katsumata H."/>
            <person name="Baba S."/>
            <person name="Yamazaki S."/>
            <person name="Fujita N."/>
        </authorList>
    </citation>
    <scope>NUCLEOTIDE SEQUENCE [LARGE SCALE GENOMIC DNA]</scope>
    <source>
        <strain evidence="5 6">NBRC 16056</strain>
    </source>
</reference>
<dbReference type="InterPro" id="IPR005320">
    <property type="entry name" value="Peptidase_S51"/>
</dbReference>
<proteinExistence type="inferred from homology"/>
<organism evidence="5 6">
    <name type="scientific">Gordonia hirsuta DSM 44140 = NBRC 16056</name>
    <dbReference type="NCBI Taxonomy" id="1121927"/>
    <lineage>
        <taxon>Bacteria</taxon>
        <taxon>Bacillati</taxon>
        <taxon>Actinomycetota</taxon>
        <taxon>Actinomycetes</taxon>
        <taxon>Mycobacteriales</taxon>
        <taxon>Gordoniaceae</taxon>
        <taxon>Gordonia</taxon>
    </lineage>
</organism>
<comment type="caution">
    <text evidence="5">The sequence shown here is derived from an EMBL/GenBank/DDBJ whole genome shotgun (WGS) entry which is preliminary data.</text>
</comment>
<evidence type="ECO:0000313" key="6">
    <source>
        <dbReference type="Proteomes" id="UP000053405"/>
    </source>
</evidence>
<gene>
    <name evidence="5" type="ORF">GOHSU_12_01410</name>
</gene>
<dbReference type="Gene3D" id="3.40.50.880">
    <property type="match status" value="1"/>
</dbReference>
<keyword evidence="6" id="KW-1185">Reference proteome</keyword>
<evidence type="ECO:0000313" key="5">
    <source>
        <dbReference type="EMBL" id="GAC56751.1"/>
    </source>
</evidence>